<accession>A0A369BD36</accession>
<proteinExistence type="predicted"/>
<organism evidence="2 3">
    <name type="scientific">Anaerobacterium chartisolvens</name>
    <dbReference type="NCBI Taxonomy" id="1297424"/>
    <lineage>
        <taxon>Bacteria</taxon>
        <taxon>Bacillati</taxon>
        <taxon>Bacillota</taxon>
        <taxon>Clostridia</taxon>
        <taxon>Eubacteriales</taxon>
        <taxon>Oscillospiraceae</taxon>
        <taxon>Anaerobacterium</taxon>
    </lineage>
</organism>
<keyword evidence="1" id="KW-0472">Membrane</keyword>
<dbReference type="EMBL" id="QPJT01000003">
    <property type="protein sequence ID" value="RCX19453.1"/>
    <property type="molecule type" value="Genomic_DNA"/>
</dbReference>
<gene>
    <name evidence="2" type="ORF">DFR58_103200</name>
</gene>
<reference evidence="2 3" key="1">
    <citation type="submission" date="2018-07" db="EMBL/GenBank/DDBJ databases">
        <title>Genomic Encyclopedia of Type Strains, Phase IV (KMG-IV): sequencing the most valuable type-strain genomes for metagenomic binning, comparative biology and taxonomic classification.</title>
        <authorList>
            <person name="Goeker M."/>
        </authorList>
    </citation>
    <scope>NUCLEOTIDE SEQUENCE [LARGE SCALE GENOMIC DNA]</scope>
    <source>
        <strain evidence="2 3">DSM 27016</strain>
    </source>
</reference>
<name>A0A369BD36_9FIRM</name>
<protein>
    <submittedName>
        <fullName evidence="2">Uncharacterized protein</fullName>
    </submittedName>
</protein>
<feature type="transmembrane region" description="Helical" evidence="1">
    <location>
        <begin position="121"/>
        <end position="141"/>
    </location>
</feature>
<keyword evidence="1" id="KW-1133">Transmembrane helix</keyword>
<keyword evidence="3" id="KW-1185">Reference proteome</keyword>
<feature type="transmembrane region" description="Helical" evidence="1">
    <location>
        <begin position="12"/>
        <end position="30"/>
    </location>
</feature>
<feature type="transmembrane region" description="Helical" evidence="1">
    <location>
        <begin position="42"/>
        <end position="62"/>
    </location>
</feature>
<keyword evidence="1" id="KW-0812">Transmembrane</keyword>
<evidence type="ECO:0000256" key="1">
    <source>
        <dbReference type="SAM" id="Phobius"/>
    </source>
</evidence>
<dbReference type="AlphaFoldDB" id="A0A369BD36"/>
<dbReference type="RefSeq" id="WP_114296510.1">
    <property type="nucleotide sequence ID" value="NZ_QPJT01000003.1"/>
</dbReference>
<feature type="transmembrane region" description="Helical" evidence="1">
    <location>
        <begin position="96"/>
        <end position="115"/>
    </location>
</feature>
<evidence type="ECO:0000313" key="3">
    <source>
        <dbReference type="Proteomes" id="UP000253034"/>
    </source>
</evidence>
<evidence type="ECO:0000313" key="2">
    <source>
        <dbReference type="EMBL" id="RCX19453.1"/>
    </source>
</evidence>
<dbReference type="Proteomes" id="UP000253034">
    <property type="component" value="Unassembled WGS sequence"/>
</dbReference>
<comment type="caution">
    <text evidence="2">The sequence shown here is derived from an EMBL/GenBank/DDBJ whole genome shotgun (WGS) entry which is preliminary data.</text>
</comment>
<dbReference type="OrthoDB" id="1936496at2"/>
<sequence>MEIFKTKLRKRLVIAGVYNGFVIILFAMGYMVSKRYDVPDIAVGFTMGFFVGLQFVIIYYMAKYAAALKIPEKLKLLYIEENDERKKFIESKISSIALNIVLGGIIFATIVSGFIDGTVFFTLMITMILSLLVKGILKLYYRKKV</sequence>